<dbReference type="PANTHER" id="PTHR10509:SF85">
    <property type="entry name" value="O-METHYLTRANSFERASE RV1220C-RELATED"/>
    <property type="match status" value="1"/>
</dbReference>
<dbReference type="EMBL" id="JABEND010000001">
    <property type="protein sequence ID" value="NNG34183.1"/>
    <property type="molecule type" value="Genomic_DNA"/>
</dbReference>
<evidence type="ECO:0000256" key="3">
    <source>
        <dbReference type="ARBA" id="ARBA00022691"/>
    </source>
</evidence>
<evidence type="ECO:0000256" key="2">
    <source>
        <dbReference type="ARBA" id="ARBA00022679"/>
    </source>
</evidence>
<sequence>MLILPVGRRGPPLLAGQPLVAGLGSLVILSDNSESRVRSSRPISDTVAFVSNSRSYAEFFIPESETASAARARAAELGCTPVGAGAATALTFLAAAVGAKTAVEIGTGAGVSGLALFAGMAKDGVLTSIDVEAENQRAAKQAFTEAGIAPARARLINGRALEVLPRLTDGAYDLVLIDAAKGEYAQYLTEAVRLLRVGGMLVIDNALWHDKVADPTQRDADTVAVRETGRAVREDDTLVPVLIPLGDGLLAAVKTGTPRSGDTTAAKPS</sequence>
<dbReference type="Gene3D" id="3.40.50.150">
    <property type="entry name" value="Vaccinia Virus protein VP39"/>
    <property type="match status" value="1"/>
</dbReference>
<keyword evidence="1 4" id="KW-0489">Methyltransferase</keyword>
<accession>A0A849A4C6</accession>
<organism evidence="4 5">
    <name type="scientific">Nakamurella aerolata</name>
    <dbReference type="NCBI Taxonomy" id="1656892"/>
    <lineage>
        <taxon>Bacteria</taxon>
        <taxon>Bacillati</taxon>
        <taxon>Actinomycetota</taxon>
        <taxon>Actinomycetes</taxon>
        <taxon>Nakamurellales</taxon>
        <taxon>Nakamurellaceae</taxon>
        <taxon>Nakamurella</taxon>
    </lineage>
</organism>
<reference evidence="4 5" key="1">
    <citation type="submission" date="2020-05" db="EMBL/GenBank/DDBJ databases">
        <title>Nakamurella sp. DB0629 isolated from air conditioner.</title>
        <authorList>
            <person name="Kim D.H."/>
            <person name="Kim D.-U."/>
        </authorList>
    </citation>
    <scope>NUCLEOTIDE SEQUENCE [LARGE SCALE GENOMIC DNA]</scope>
    <source>
        <strain evidence="4 5">DB0629</strain>
    </source>
</reference>
<dbReference type="SUPFAM" id="SSF53335">
    <property type="entry name" value="S-adenosyl-L-methionine-dependent methyltransferases"/>
    <property type="match status" value="1"/>
</dbReference>
<evidence type="ECO:0000313" key="5">
    <source>
        <dbReference type="Proteomes" id="UP000562984"/>
    </source>
</evidence>
<dbReference type="InterPro" id="IPR002935">
    <property type="entry name" value="SAM_O-MeTrfase"/>
</dbReference>
<evidence type="ECO:0000256" key="1">
    <source>
        <dbReference type="ARBA" id="ARBA00022603"/>
    </source>
</evidence>
<keyword evidence="5" id="KW-1185">Reference proteome</keyword>
<dbReference type="GO" id="GO:0032259">
    <property type="term" value="P:methylation"/>
    <property type="evidence" value="ECO:0007669"/>
    <property type="project" value="UniProtKB-KW"/>
</dbReference>
<dbReference type="GO" id="GO:0008757">
    <property type="term" value="F:S-adenosylmethionine-dependent methyltransferase activity"/>
    <property type="evidence" value="ECO:0007669"/>
    <property type="project" value="TreeGrafter"/>
</dbReference>
<dbReference type="InterPro" id="IPR050362">
    <property type="entry name" value="Cation-dep_OMT"/>
</dbReference>
<keyword evidence="2 4" id="KW-0808">Transferase</keyword>
<dbReference type="CDD" id="cd02440">
    <property type="entry name" value="AdoMet_MTases"/>
    <property type="match status" value="1"/>
</dbReference>
<dbReference type="Proteomes" id="UP000562984">
    <property type="component" value="Unassembled WGS sequence"/>
</dbReference>
<evidence type="ECO:0000313" key="4">
    <source>
        <dbReference type="EMBL" id="NNG34183.1"/>
    </source>
</evidence>
<keyword evidence="3" id="KW-0949">S-adenosyl-L-methionine</keyword>
<dbReference type="InterPro" id="IPR029063">
    <property type="entry name" value="SAM-dependent_MTases_sf"/>
</dbReference>
<gene>
    <name evidence="4" type="ORF">HKD39_00310</name>
</gene>
<protein>
    <submittedName>
        <fullName evidence="4">O-methyltransferase</fullName>
    </submittedName>
</protein>
<dbReference type="PROSITE" id="PS51682">
    <property type="entry name" value="SAM_OMT_I"/>
    <property type="match status" value="1"/>
</dbReference>
<name>A0A849A4C6_9ACTN</name>
<dbReference type="GO" id="GO:0008171">
    <property type="term" value="F:O-methyltransferase activity"/>
    <property type="evidence" value="ECO:0007669"/>
    <property type="project" value="InterPro"/>
</dbReference>
<dbReference type="PANTHER" id="PTHR10509">
    <property type="entry name" value="O-METHYLTRANSFERASE-RELATED"/>
    <property type="match status" value="1"/>
</dbReference>
<dbReference type="AlphaFoldDB" id="A0A849A4C6"/>
<dbReference type="Pfam" id="PF01596">
    <property type="entry name" value="Methyltransf_3"/>
    <property type="match status" value="1"/>
</dbReference>
<comment type="caution">
    <text evidence="4">The sequence shown here is derived from an EMBL/GenBank/DDBJ whole genome shotgun (WGS) entry which is preliminary data.</text>
</comment>
<proteinExistence type="predicted"/>